<accession>A0A7S2DLQ6</accession>
<gene>
    <name evidence="1" type="ORF">DSPE1174_LOCUS23410</name>
</gene>
<evidence type="ECO:0000313" key="1">
    <source>
        <dbReference type="EMBL" id="CAD9457696.1"/>
    </source>
</evidence>
<proteinExistence type="predicted"/>
<reference evidence="1" key="1">
    <citation type="submission" date="2021-01" db="EMBL/GenBank/DDBJ databases">
        <authorList>
            <person name="Corre E."/>
            <person name="Pelletier E."/>
            <person name="Niang G."/>
            <person name="Scheremetjew M."/>
            <person name="Finn R."/>
            <person name="Kale V."/>
            <person name="Holt S."/>
            <person name="Cochrane G."/>
            <person name="Meng A."/>
            <person name="Brown T."/>
            <person name="Cohen L."/>
        </authorList>
    </citation>
    <scope>NUCLEOTIDE SEQUENCE</scope>
    <source>
        <strain evidence="1">CCMP1381</strain>
    </source>
</reference>
<protein>
    <submittedName>
        <fullName evidence="1">Uncharacterized protein</fullName>
    </submittedName>
</protein>
<dbReference type="AlphaFoldDB" id="A0A7S2DLQ6"/>
<name>A0A7S2DLQ6_9STRA</name>
<sequence length="152" mass="17703">MDNICFMFTNLCAYIQLVVTPDGNWRENFVPKCISNDDIESYFSTWIVKCGYNALTDKIDQVAQNVDSIELYKSSPDRRHQCVVSNKKRYPPSDAAMTAFEKYLTQRISSYVDTQSSKYYRGWESRAKREIEGKRDTIRENHKFVAARVKAS</sequence>
<organism evidence="1">
    <name type="scientific">Octactis speculum</name>
    <dbReference type="NCBI Taxonomy" id="3111310"/>
    <lineage>
        <taxon>Eukaryota</taxon>
        <taxon>Sar</taxon>
        <taxon>Stramenopiles</taxon>
        <taxon>Ochrophyta</taxon>
        <taxon>Dictyochophyceae</taxon>
        <taxon>Dictyochales</taxon>
        <taxon>Dictyochaceae</taxon>
        <taxon>Octactis</taxon>
    </lineage>
</organism>
<dbReference type="EMBL" id="HBGS01045325">
    <property type="protein sequence ID" value="CAD9457696.1"/>
    <property type="molecule type" value="Transcribed_RNA"/>
</dbReference>